<dbReference type="Pfam" id="PF02899">
    <property type="entry name" value="Phage_int_SAM_1"/>
    <property type="match status" value="1"/>
</dbReference>
<name>A0A017HP42_9RHOB</name>
<dbReference type="GO" id="GO:0003677">
    <property type="term" value="F:DNA binding"/>
    <property type="evidence" value="ECO:0007669"/>
    <property type="project" value="UniProtKB-KW"/>
</dbReference>
<comment type="caution">
    <text evidence="6">The sequence shown here is derived from an EMBL/GenBank/DDBJ whole genome shotgun (WGS) entry which is preliminary data.</text>
</comment>
<reference evidence="6 7" key="1">
    <citation type="submission" date="2013-02" db="EMBL/GenBank/DDBJ databases">
        <authorList>
            <person name="Fiebig A."/>
            <person name="Goeker M."/>
            <person name="Klenk H.-P.P."/>
        </authorList>
    </citation>
    <scope>NUCLEOTIDE SEQUENCE [LARGE SCALE GENOMIC DNA]</scope>
    <source>
        <strain evidence="6 7">DSM 19309</strain>
    </source>
</reference>
<dbReference type="Proteomes" id="UP000019666">
    <property type="component" value="Unassembled WGS sequence"/>
</dbReference>
<protein>
    <submittedName>
        <fullName evidence="6">Phage integrase</fullName>
    </submittedName>
</protein>
<keyword evidence="3" id="KW-0238">DNA-binding</keyword>
<keyword evidence="4" id="KW-0233">DNA recombination</keyword>
<proteinExistence type="inferred from homology"/>
<dbReference type="InterPro" id="IPR050090">
    <property type="entry name" value="Tyrosine_recombinase_XerCD"/>
</dbReference>
<feature type="domain" description="Tyr recombinase" evidence="5">
    <location>
        <begin position="103"/>
        <end position="300"/>
    </location>
</feature>
<dbReference type="SUPFAM" id="SSF56349">
    <property type="entry name" value="DNA breaking-rejoining enzymes"/>
    <property type="match status" value="1"/>
</dbReference>
<dbReference type="GO" id="GO:0006310">
    <property type="term" value="P:DNA recombination"/>
    <property type="evidence" value="ECO:0007669"/>
    <property type="project" value="UniProtKB-KW"/>
</dbReference>
<evidence type="ECO:0000256" key="3">
    <source>
        <dbReference type="ARBA" id="ARBA00023125"/>
    </source>
</evidence>
<sequence length="307" mass="34618">MFDLWKADHLLAGGPEKTARDFRQKLDSLTEFLGHEDAQRITPKQIADWAEHLRHEKGLSDSTVSNKYLAAVKRVFTVGKKRFRIADNPAADVTVEVKKAVKTRSTGFTDEEAKAILSAALKAPNGLGRMAEDNKRAIRWGPWLCAYSGARITEMMQLRKQDVETHKGIPCLRITPEAGSVKSGEQRLVPIHPHLVEMGFLDFVNSRPEGYLFFKLQEGDVPKTRAEHVGQKITGWVRNVVGITDERVQPNHAWRHRLKTEARRLSIERWVVDAIQGHADGSASAGYGEVPVEPLYEAIKRLPRYEV</sequence>
<evidence type="ECO:0000256" key="4">
    <source>
        <dbReference type="ARBA" id="ARBA00023172"/>
    </source>
</evidence>
<dbReference type="Gene3D" id="1.10.443.10">
    <property type="entry name" value="Intergrase catalytic core"/>
    <property type="match status" value="1"/>
</dbReference>
<accession>A0A017HP42</accession>
<dbReference type="GO" id="GO:0015074">
    <property type="term" value="P:DNA integration"/>
    <property type="evidence" value="ECO:0007669"/>
    <property type="project" value="UniProtKB-KW"/>
</dbReference>
<dbReference type="AlphaFoldDB" id="A0A017HP42"/>
<evidence type="ECO:0000256" key="1">
    <source>
        <dbReference type="ARBA" id="ARBA00008857"/>
    </source>
</evidence>
<dbReference type="PROSITE" id="PS51898">
    <property type="entry name" value="TYR_RECOMBINASE"/>
    <property type="match status" value="1"/>
</dbReference>
<dbReference type="PATRIC" id="fig|442562.3.peg.2325"/>
<dbReference type="InterPro" id="IPR002104">
    <property type="entry name" value="Integrase_catalytic"/>
</dbReference>
<dbReference type="PANTHER" id="PTHR30349">
    <property type="entry name" value="PHAGE INTEGRASE-RELATED"/>
    <property type="match status" value="1"/>
</dbReference>
<organism evidence="6 7">
    <name type="scientific">Rubellimicrobium mesophilum DSM 19309</name>
    <dbReference type="NCBI Taxonomy" id="442562"/>
    <lineage>
        <taxon>Bacteria</taxon>
        <taxon>Pseudomonadati</taxon>
        <taxon>Pseudomonadota</taxon>
        <taxon>Alphaproteobacteria</taxon>
        <taxon>Rhodobacterales</taxon>
        <taxon>Roseobacteraceae</taxon>
        <taxon>Rubellimicrobium</taxon>
    </lineage>
</organism>
<dbReference type="PANTHER" id="PTHR30349:SF41">
    <property type="entry name" value="INTEGRASE_RECOMBINASE PROTEIN MJ0367-RELATED"/>
    <property type="match status" value="1"/>
</dbReference>
<dbReference type="InterPro" id="IPR004107">
    <property type="entry name" value="Integrase_SAM-like_N"/>
</dbReference>
<dbReference type="InterPro" id="IPR010998">
    <property type="entry name" value="Integrase_recombinase_N"/>
</dbReference>
<comment type="similarity">
    <text evidence="1">Belongs to the 'phage' integrase family.</text>
</comment>
<dbReference type="Gene3D" id="1.10.150.130">
    <property type="match status" value="1"/>
</dbReference>
<gene>
    <name evidence="6" type="ORF">Rumeso_02357</name>
</gene>
<evidence type="ECO:0000256" key="2">
    <source>
        <dbReference type="ARBA" id="ARBA00022908"/>
    </source>
</evidence>
<evidence type="ECO:0000259" key="5">
    <source>
        <dbReference type="PROSITE" id="PS51898"/>
    </source>
</evidence>
<dbReference type="EMBL" id="AOSK01000061">
    <property type="protein sequence ID" value="EYD76050.1"/>
    <property type="molecule type" value="Genomic_DNA"/>
</dbReference>
<dbReference type="InterPro" id="IPR011010">
    <property type="entry name" value="DNA_brk_join_enz"/>
</dbReference>
<evidence type="ECO:0000313" key="6">
    <source>
        <dbReference type="EMBL" id="EYD76050.1"/>
    </source>
</evidence>
<dbReference type="HOGENOM" id="CLU_773572_0_0_5"/>
<evidence type="ECO:0000313" key="7">
    <source>
        <dbReference type="Proteomes" id="UP000019666"/>
    </source>
</evidence>
<dbReference type="STRING" id="442562.Rumeso_02357"/>
<keyword evidence="7" id="KW-1185">Reference proteome</keyword>
<keyword evidence="2" id="KW-0229">DNA integration</keyword>
<dbReference type="InterPro" id="IPR013762">
    <property type="entry name" value="Integrase-like_cat_sf"/>
</dbReference>